<dbReference type="Proteomes" id="UP000076154">
    <property type="component" value="Unassembled WGS sequence"/>
</dbReference>
<dbReference type="OrthoDB" id="1887033at2759"/>
<protein>
    <submittedName>
        <fullName evidence="1">Glucan 1,3-beta-glucosidase 3</fullName>
    </submittedName>
</protein>
<name>A0A369JXG5_HYPMA</name>
<dbReference type="STRING" id="39966.A0A369JXG5"/>
<evidence type="ECO:0000313" key="2">
    <source>
        <dbReference type="Proteomes" id="UP000076154"/>
    </source>
</evidence>
<organism evidence="1 2">
    <name type="scientific">Hypsizygus marmoreus</name>
    <name type="common">White beech mushroom</name>
    <name type="synonym">Agaricus marmoreus</name>
    <dbReference type="NCBI Taxonomy" id="39966"/>
    <lineage>
        <taxon>Eukaryota</taxon>
        <taxon>Fungi</taxon>
        <taxon>Dikarya</taxon>
        <taxon>Basidiomycota</taxon>
        <taxon>Agaricomycotina</taxon>
        <taxon>Agaricomycetes</taxon>
        <taxon>Agaricomycetidae</taxon>
        <taxon>Agaricales</taxon>
        <taxon>Tricholomatineae</taxon>
        <taxon>Lyophyllaceae</taxon>
        <taxon>Hypsizygus</taxon>
    </lineage>
</organism>
<dbReference type="InterPro" id="IPR017853">
    <property type="entry name" value="GH"/>
</dbReference>
<proteinExistence type="predicted"/>
<evidence type="ECO:0000313" key="1">
    <source>
        <dbReference type="EMBL" id="RDB25065.1"/>
    </source>
</evidence>
<reference evidence="1" key="1">
    <citation type="submission" date="2018-04" db="EMBL/GenBank/DDBJ databases">
        <title>Whole genome sequencing of Hypsizygus marmoreus.</title>
        <authorList>
            <person name="Choi I.-G."/>
            <person name="Min B."/>
            <person name="Kim J.-G."/>
            <person name="Kim S."/>
            <person name="Oh Y.-L."/>
            <person name="Kong W.-S."/>
            <person name="Park H."/>
            <person name="Jeong J."/>
            <person name="Song E.-S."/>
        </authorList>
    </citation>
    <scope>NUCLEOTIDE SEQUENCE [LARGE SCALE GENOMIC DNA]</scope>
    <source>
        <strain evidence="1">51987-8</strain>
    </source>
</reference>
<gene>
    <name evidence="1" type="primary">exg3_0</name>
    <name evidence="1" type="ORF">Hypma_007522</name>
</gene>
<keyword evidence="2" id="KW-1185">Reference proteome</keyword>
<sequence>MFARVSEKLGHAGGGMLVGEWSGTLNPRSLTGDPGEVGAYVRAQLELYETRCAGCFFWTYKKQHRGNKGWSFRDAVEGSVFPDWVVLRLRGMVPKDEERRTRVCNELKEKALGEGICDHMHYWSQYPGKYEHWQFGDRFIKGWGEAYIS</sequence>
<dbReference type="SUPFAM" id="SSF51445">
    <property type="entry name" value="(Trans)glycosidases"/>
    <property type="match status" value="1"/>
</dbReference>
<dbReference type="EMBL" id="LUEZ02000041">
    <property type="protein sequence ID" value="RDB25065.1"/>
    <property type="molecule type" value="Genomic_DNA"/>
</dbReference>
<dbReference type="InParanoid" id="A0A369JXG5"/>
<dbReference type="AlphaFoldDB" id="A0A369JXG5"/>
<comment type="caution">
    <text evidence="1">The sequence shown here is derived from an EMBL/GenBank/DDBJ whole genome shotgun (WGS) entry which is preliminary data.</text>
</comment>
<accession>A0A369JXG5</accession>
<dbReference type="Gene3D" id="3.20.20.80">
    <property type="entry name" value="Glycosidases"/>
    <property type="match status" value="1"/>
</dbReference>